<dbReference type="Proteomes" id="UP000694569">
    <property type="component" value="Unplaced"/>
</dbReference>
<protein>
    <recommendedName>
        <fullName evidence="6">RRM domain-containing protein</fullName>
    </recommendedName>
</protein>
<evidence type="ECO:0000313" key="8">
    <source>
        <dbReference type="Proteomes" id="UP000694569"/>
    </source>
</evidence>
<dbReference type="InterPro" id="IPR035979">
    <property type="entry name" value="RBD_domain_sf"/>
</dbReference>
<dbReference type="PANTHER" id="PTHR13798:SF4">
    <property type="entry name" value="RNA-BINDING PROTEIN 7"/>
    <property type="match status" value="1"/>
</dbReference>
<feature type="compositionally biased region" description="Basic and acidic residues" evidence="5">
    <location>
        <begin position="229"/>
        <end position="249"/>
    </location>
</feature>
<dbReference type="InterPro" id="IPR052285">
    <property type="entry name" value="NEXT_complex_subunit"/>
</dbReference>
<keyword evidence="8" id="KW-1185">Reference proteome</keyword>
<evidence type="ECO:0000313" key="7">
    <source>
        <dbReference type="Ensembl" id="ENSLLEP00000027162.1"/>
    </source>
</evidence>
<dbReference type="InterPro" id="IPR012677">
    <property type="entry name" value="Nucleotide-bd_a/b_plait_sf"/>
</dbReference>
<evidence type="ECO:0000256" key="3">
    <source>
        <dbReference type="ARBA" id="ARBA00023242"/>
    </source>
</evidence>
<feature type="domain" description="RRM" evidence="6">
    <location>
        <begin position="8"/>
        <end position="85"/>
    </location>
</feature>
<dbReference type="SMART" id="SM00360">
    <property type="entry name" value="RRM"/>
    <property type="match status" value="1"/>
</dbReference>
<evidence type="ECO:0000256" key="5">
    <source>
        <dbReference type="SAM" id="MobiDB-lite"/>
    </source>
</evidence>
<dbReference type="GeneTree" id="ENSGT00870000136493"/>
<proteinExistence type="predicted"/>
<evidence type="ECO:0000259" key="6">
    <source>
        <dbReference type="PROSITE" id="PS50102"/>
    </source>
</evidence>
<keyword evidence="3" id="KW-0539">Nucleus</keyword>
<feature type="region of interest" description="Disordered" evidence="5">
    <location>
        <begin position="229"/>
        <end position="262"/>
    </location>
</feature>
<evidence type="ECO:0000256" key="1">
    <source>
        <dbReference type="ARBA" id="ARBA00004642"/>
    </source>
</evidence>
<dbReference type="GO" id="GO:0005654">
    <property type="term" value="C:nucleoplasm"/>
    <property type="evidence" value="ECO:0007669"/>
    <property type="project" value="UniProtKB-SubCell"/>
</dbReference>
<evidence type="ECO:0000256" key="2">
    <source>
        <dbReference type="ARBA" id="ARBA00022884"/>
    </source>
</evidence>
<name>A0A8C5PSC3_9ANUR</name>
<feature type="compositionally biased region" description="Polar residues" evidence="5">
    <location>
        <begin position="174"/>
        <end position="200"/>
    </location>
</feature>
<feature type="compositionally biased region" description="Polar residues" evidence="5">
    <location>
        <begin position="92"/>
        <end position="102"/>
    </location>
</feature>
<dbReference type="OrthoDB" id="407442at2759"/>
<evidence type="ECO:0000256" key="4">
    <source>
        <dbReference type="PROSITE-ProRule" id="PRU00176"/>
    </source>
</evidence>
<dbReference type="PANTHER" id="PTHR13798">
    <property type="entry name" value="RNA BINDING MOTIF RBM PROTEIN -RELATED"/>
    <property type="match status" value="1"/>
</dbReference>
<feature type="region of interest" description="Disordered" evidence="5">
    <location>
        <begin position="85"/>
        <end position="133"/>
    </location>
</feature>
<dbReference type="SUPFAM" id="SSF54928">
    <property type="entry name" value="RNA-binding domain, RBD"/>
    <property type="match status" value="1"/>
</dbReference>
<dbReference type="Pfam" id="PF00076">
    <property type="entry name" value="RRM_1"/>
    <property type="match status" value="1"/>
</dbReference>
<sequence>MGASEADKTLFVGNLDPRTSEEILFELFLQAGPATKVKIPKDKDGKPKQFAFVNFKHEESVPYGMRLLNGIKLFGRPLKIQYRSGSKHLPQDSGNASFSPQRNDNGGTPNTTHPTNSSRYDDNGDVLKYSGNLSPATNFQRSYSSPENLQRKAVLNTFLYSPYSYGSGAQIPQSNFSRSTSPGSQMSATNNCQNSSQLSPHQYEAGHGQHNRFSSSHPYLNEYQHTREPYYRRNSEEYYHEEQNLESRRREQRKGSGWHSRQ</sequence>
<dbReference type="InterPro" id="IPR034500">
    <property type="entry name" value="RBM7_RRM"/>
</dbReference>
<dbReference type="PROSITE" id="PS50102">
    <property type="entry name" value="RRM"/>
    <property type="match status" value="1"/>
</dbReference>
<reference evidence="7" key="2">
    <citation type="submission" date="2025-09" db="UniProtKB">
        <authorList>
            <consortium name="Ensembl"/>
        </authorList>
    </citation>
    <scope>IDENTIFICATION</scope>
</reference>
<dbReference type="GO" id="GO:0003727">
    <property type="term" value="F:single-stranded RNA binding"/>
    <property type="evidence" value="ECO:0007669"/>
    <property type="project" value="TreeGrafter"/>
</dbReference>
<accession>A0A8C5PSC3</accession>
<organism evidence="7 8">
    <name type="scientific">Leptobrachium leishanense</name>
    <name type="common">Leishan spiny toad</name>
    <dbReference type="NCBI Taxonomy" id="445787"/>
    <lineage>
        <taxon>Eukaryota</taxon>
        <taxon>Metazoa</taxon>
        <taxon>Chordata</taxon>
        <taxon>Craniata</taxon>
        <taxon>Vertebrata</taxon>
        <taxon>Euteleostomi</taxon>
        <taxon>Amphibia</taxon>
        <taxon>Batrachia</taxon>
        <taxon>Anura</taxon>
        <taxon>Pelobatoidea</taxon>
        <taxon>Megophryidae</taxon>
        <taxon>Leptobrachium</taxon>
    </lineage>
</organism>
<dbReference type="CDD" id="cd12592">
    <property type="entry name" value="RRM_RBM7"/>
    <property type="match status" value="1"/>
</dbReference>
<comment type="subcellular location">
    <subcellularLocation>
        <location evidence="1">Nucleus</location>
        <location evidence="1">Nucleoplasm</location>
    </subcellularLocation>
</comment>
<dbReference type="InterPro" id="IPR000504">
    <property type="entry name" value="RRM_dom"/>
</dbReference>
<dbReference type="GO" id="GO:0000381">
    <property type="term" value="P:regulation of alternative mRNA splicing, via spliceosome"/>
    <property type="evidence" value="ECO:0007669"/>
    <property type="project" value="TreeGrafter"/>
</dbReference>
<feature type="region of interest" description="Disordered" evidence="5">
    <location>
        <begin position="174"/>
        <end position="217"/>
    </location>
</feature>
<keyword evidence="2 4" id="KW-0694">RNA-binding</keyword>
<reference evidence="7" key="1">
    <citation type="submission" date="2025-08" db="UniProtKB">
        <authorList>
            <consortium name="Ensembl"/>
        </authorList>
    </citation>
    <scope>IDENTIFICATION</scope>
</reference>
<dbReference type="Ensembl" id="ENSLLET00000028215.1">
    <property type="protein sequence ID" value="ENSLLEP00000027162.1"/>
    <property type="gene ID" value="ENSLLEG00000017226.1"/>
</dbReference>
<feature type="compositionally biased region" description="Low complexity" evidence="5">
    <location>
        <begin position="103"/>
        <end position="116"/>
    </location>
</feature>
<dbReference type="AlphaFoldDB" id="A0A8C5PSC3"/>
<dbReference type="Gene3D" id="3.30.70.330">
    <property type="match status" value="1"/>
</dbReference>